<dbReference type="Proteomes" id="UP001044222">
    <property type="component" value="Unassembled WGS sequence"/>
</dbReference>
<organism evidence="2 3">
    <name type="scientific">Anguilla anguilla</name>
    <name type="common">European freshwater eel</name>
    <name type="synonym">Muraena anguilla</name>
    <dbReference type="NCBI Taxonomy" id="7936"/>
    <lineage>
        <taxon>Eukaryota</taxon>
        <taxon>Metazoa</taxon>
        <taxon>Chordata</taxon>
        <taxon>Craniata</taxon>
        <taxon>Vertebrata</taxon>
        <taxon>Euteleostomi</taxon>
        <taxon>Actinopterygii</taxon>
        <taxon>Neopterygii</taxon>
        <taxon>Teleostei</taxon>
        <taxon>Anguilliformes</taxon>
        <taxon>Anguillidae</taxon>
        <taxon>Anguilla</taxon>
    </lineage>
</organism>
<dbReference type="InterPro" id="IPR051825">
    <property type="entry name" value="SRCIN1"/>
</dbReference>
<dbReference type="AlphaFoldDB" id="A0A9D3MU17"/>
<feature type="region of interest" description="Disordered" evidence="1">
    <location>
        <begin position="117"/>
        <end position="184"/>
    </location>
</feature>
<dbReference type="GO" id="GO:0014069">
    <property type="term" value="C:postsynaptic density"/>
    <property type="evidence" value="ECO:0007669"/>
    <property type="project" value="TreeGrafter"/>
</dbReference>
<dbReference type="GO" id="GO:0061001">
    <property type="term" value="P:regulation of dendritic spine morphogenesis"/>
    <property type="evidence" value="ECO:0007669"/>
    <property type="project" value="TreeGrafter"/>
</dbReference>
<sequence>MPTSLCRRADGASVSHGEALQVAPPPPPRRSFPSSHGLTTNRSGEVIVTSKTIKKSESEETETQKPHVKLRRTVSEAPRPASTPPVIAASGVKEDDDEEKIIAELEVFQRAPIRVKVSPPHSLPSTLRRTSTPPSSLDLWPSGATGRKSEGTEQLRTPNGYKGGRHSLLRAIVETNSRDRHDFD</sequence>
<proteinExistence type="predicted"/>
<gene>
    <name evidence="2" type="ORF">ANANG_G00043660</name>
</gene>
<feature type="region of interest" description="Disordered" evidence="1">
    <location>
        <begin position="1"/>
        <end position="95"/>
    </location>
</feature>
<feature type="compositionally biased region" description="Basic and acidic residues" evidence="1">
    <location>
        <begin position="54"/>
        <end position="65"/>
    </location>
</feature>
<name>A0A9D3MU17_ANGAN</name>
<comment type="caution">
    <text evidence="2">The sequence shown here is derived from an EMBL/GenBank/DDBJ whole genome shotgun (WGS) entry which is preliminary data.</text>
</comment>
<protein>
    <submittedName>
        <fullName evidence="2">Uncharacterized protein</fullName>
    </submittedName>
</protein>
<dbReference type="EMBL" id="JAFIRN010000002">
    <property type="protein sequence ID" value="KAG5854964.1"/>
    <property type="molecule type" value="Genomic_DNA"/>
</dbReference>
<dbReference type="GO" id="GO:0005737">
    <property type="term" value="C:cytoplasm"/>
    <property type="evidence" value="ECO:0007669"/>
    <property type="project" value="TreeGrafter"/>
</dbReference>
<evidence type="ECO:0000313" key="2">
    <source>
        <dbReference type="EMBL" id="KAG5854964.1"/>
    </source>
</evidence>
<evidence type="ECO:0000313" key="3">
    <source>
        <dbReference type="Proteomes" id="UP001044222"/>
    </source>
</evidence>
<accession>A0A9D3MU17</accession>
<keyword evidence="3" id="KW-1185">Reference proteome</keyword>
<evidence type="ECO:0000256" key="1">
    <source>
        <dbReference type="SAM" id="MobiDB-lite"/>
    </source>
</evidence>
<dbReference type="GO" id="GO:0015629">
    <property type="term" value="C:actin cytoskeleton"/>
    <property type="evidence" value="ECO:0007669"/>
    <property type="project" value="TreeGrafter"/>
</dbReference>
<reference evidence="2" key="1">
    <citation type="submission" date="2021-01" db="EMBL/GenBank/DDBJ databases">
        <title>A chromosome-scale assembly of European eel, Anguilla anguilla.</title>
        <authorList>
            <person name="Henkel C."/>
            <person name="Jong-Raadsen S.A."/>
            <person name="Dufour S."/>
            <person name="Weltzien F.-A."/>
            <person name="Palstra A.P."/>
            <person name="Pelster B."/>
            <person name="Spaink H.P."/>
            <person name="Van Den Thillart G.E."/>
            <person name="Jansen H."/>
            <person name="Zahm M."/>
            <person name="Klopp C."/>
            <person name="Cedric C."/>
            <person name="Louis A."/>
            <person name="Berthelot C."/>
            <person name="Parey E."/>
            <person name="Roest Crollius H."/>
            <person name="Montfort J."/>
            <person name="Robinson-Rechavi M."/>
            <person name="Bucao C."/>
            <person name="Bouchez O."/>
            <person name="Gislard M."/>
            <person name="Lluch J."/>
            <person name="Milhes M."/>
            <person name="Lampietro C."/>
            <person name="Lopez Roques C."/>
            <person name="Donnadieu C."/>
            <person name="Braasch I."/>
            <person name="Desvignes T."/>
            <person name="Postlethwait J."/>
            <person name="Bobe J."/>
            <person name="Guiguen Y."/>
            <person name="Dirks R."/>
        </authorList>
    </citation>
    <scope>NUCLEOTIDE SEQUENCE</scope>
    <source>
        <strain evidence="2">Tag_6206</strain>
        <tissue evidence="2">Liver</tissue>
    </source>
</reference>
<dbReference type="PANTHER" id="PTHR22741">
    <property type="entry name" value="P140CAP/SNIP-RELATED"/>
    <property type="match status" value="1"/>
</dbReference>
<dbReference type="PANTHER" id="PTHR22741:SF5">
    <property type="entry name" value="SRC KINASE SIGNALING INHIBITOR 1"/>
    <property type="match status" value="1"/>
</dbReference>
<feature type="compositionally biased region" description="Low complexity" evidence="1">
    <location>
        <begin position="123"/>
        <end position="137"/>
    </location>
</feature>